<feature type="compositionally biased region" description="Polar residues" evidence="1">
    <location>
        <begin position="370"/>
        <end position="391"/>
    </location>
</feature>
<keyword evidence="3" id="KW-1185">Reference proteome</keyword>
<feature type="region of interest" description="Disordered" evidence="1">
    <location>
        <begin position="1"/>
        <end position="35"/>
    </location>
</feature>
<dbReference type="PANTHER" id="PTHR35116">
    <property type="entry name" value="HELICASE PROTEIN MOM1"/>
    <property type="match status" value="1"/>
</dbReference>
<feature type="compositionally biased region" description="Polar residues" evidence="1">
    <location>
        <begin position="495"/>
        <end position="507"/>
    </location>
</feature>
<accession>A0A1E5VDH3</accession>
<dbReference type="InterPro" id="IPR039322">
    <property type="entry name" value="MOM1"/>
</dbReference>
<feature type="compositionally biased region" description="Low complexity" evidence="1">
    <location>
        <begin position="665"/>
        <end position="676"/>
    </location>
</feature>
<proteinExistence type="predicted"/>
<dbReference type="Proteomes" id="UP000095767">
    <property type="component" value="Unassembled WGS sequence"/>
</dbReference>
<gene>
    <name evidence="2" type="ORF">BAE44_0015791</name>
</gene>
<dbReference type="PANTHER" id="PTHR35116:SF6">
    <property type="entry name" value="OS02G0625900 PROTEIN"/>
    <property type="match status" value="1"/>
</dbReference>
<feature type="region of interest" description="Disordered" evidence="1">
    <location>
        <begin position="370"/>
        <end position="397"/>
    </location>
</feature>
<feature type="non-terminal residue" evidence="2">
    <location>
        <position position="785"/>
    </location>
</feature>
<dbReference type="GO" id="GO:0031507">
    <property type="term" value="P:heterochromatin formation"/>
    <property type="evidence" value="ECO:0007669"/>
    <property type="project" value="InterPro"/>
</dbReference>
<feature type="compositionally biased region" description="Basic and acidic residues" evidence="1">
    <location>
        <begin position="1"/>
        <end position="25"/>
    </location>
</feature>
<evidence type="ECO:0000313" key="3">
    <source>
        <dbReference type="Proteomes" id="UP000095767"/>
    </source>
</evidence>
<reference evidence="2 3" key="1">
    <citation type="submission" date="2016-09" db="EMBL/GenBank/DDBJ databases">
        <title>The draft genome of Dichanthelium oligosanthes: A C3 panicoid grass species.</title>
        <authorList>
            <person name="Studer A.J."/>
            <person name="Schnable J.C."/>
            <person name="Brutnell T.P."/>
        </authorList>
    </citation>
    <scope>NUCLEOTIDE SEQUENCE [LARGE SCALE GENOMIC DNA]</scope>
    <source>
        <strain evidence="3">cv. Kellogg 1175</strain>
        <tissue evidence="2">Leaf</tissue>
    </source>
</reference>
<feature type="compositionally biased region" description="Polar residues" evidence="1">
    <location>
        <begin position="86"/>
        <end position="117"/>
    </location>
</feature>
<organism evidence="2 3">
    <name type="scientific">Dichanthelium oligosanthes</name>
    <dbReference type="NCBI Taxonomy" id="888268"/>
    <lineage>
        <taxon>Eukaryota</taxon>
        <taxon>Viridiplantae</taxon>
        <taxon>Streptophyta</taxon>
        <taxon>Embryophyta</taxon>
        <taxon>Tracheophyta</taxon>
        <taxon>Spermatophyta</taxon>
        <taxon>Magnoliopsida</taxon>
        <taxon>Liliopsida</taxon>
        <taxon>Poales</taxon>
        <taxon>Poaceae</taxon>
        <taxon>PACMAD clade</taxon>
        <taxon>Panicoideae</taxon>
        <taxon>Panicodae</taxon>
        <taxon>Paniceae</taxon>
        <taxon>Dichantheliinae</taxon>
        <taxon>Dichanthelium</taxon>
    </lineage>
</organism>
<dbReference type="STRING" id="888268.A0A1E5VDH3"/>
<sequence>MGNNETCKKSHEREKLEIGRRREAKASYNPELEEGEFRKDQPFGLENLVHKDMVAGVIKLSSYAQVAVKKGQVNTRRSTSPERGSHQGGTANTTVMQSECSSLRDQPVNVRQSTSHRTYSEKRRQSYSPCSHIRSKERHEQRTHNCFSYHDYHHVLKKIEEVCSERLGTLLLRQNKDRKEFNISLKKQESKFFQEHACSYRVHYERVIPTARYHRMKLPKLSFCILRKVFCKYMQSQLTKFVKRQINDRNKEKRIKERWIFEATAGYLKKCFDETSLTYSGYEMEKSKWHVHAYSEGEQQLKYFDMQSLTTEIEAIASSRELEENTNKESDMFLPEPVIESLQSSLETNGGAEHGLSADAPEEIAIVDSMSSPSNYAPSMESSQKAGTPQNEGEHVERSCSQFVIDEALALAKPVAADSENAPAVFGEKRRRMSPSDDALEGSCSRSQTTFPQVSDSNIHETALRAEIPQAERLPSVNVNQMEKADVAGSKEVSSRNTSSFGQVTEQQNTIATSSTLVQPSTQLQRYDPTCENAAHTYQPSGMNNCSVSAGLDNHGALNAQQQSANQTTTSSMVEHTPESGLQSDPVTNELSQLLMSHSDHTSSSAQFTEQQIVPDSSSLTQHVRQQFGDQTCQTIAHQYQPSGRNNSSVRTWLDSRRASDVQRQSNNQTTTSSTSGQEMLESGLQSDPLTTEMSQLVMLHDLMCKRHLSERQKIISEREMEMAECKRKFDEQFHNLEMETLKKKKDIEVLQDKICKQQILAEAFQETFQVLHKASTGVASCSQR</sequence>
<name>A0A1E5VDH3_9POAL</name>
<feature type="compositionally biased region" description="Polar residues" evidence="1">
    <location>
        <begin position="444"/>
        <end position="457"/>
    </location>
</feature>
<evidence type="ECO:0000313" key="2">
    <source>
        <dbReference type="EMBL" id="OEL23190.1"/>
    </source>
</evidence>
<evidence type="ECO:0000256" key="1">
    <source>
        <dbReference type="SAM" id="MobiDB-lite"/>
    </source>
</evidence>
<dbReference type="OrthoDB" id="604691at2759"/>
<comment type="caution">
    <text evidence="2">The sequence shown here is derived from an EMBL/GenBank/DDBJ whole genome shotgun (WGS) entry which is preliminary data.</text>
</comment>
<protein>
    <submittedName>
        <fullName evidence="2">Uncharacterized protein</fullName>
    </submittedName>
</protein>
<feature type="region of interest" description="Disordered" evidence="1">
    <location>
        <begin position="561"/>
        <end position="583"/>
    </location>
</feature>
<feature type="region of interest" description="Disordered" evidence="1">
    <location>
        <begin position="69"/>
        <end position="135"/>
    </location>
</feature>
<feature type="region of interest" description="Disordered" evidence="1">
    <location>
        <begin position="657"/>
        <end position="687"/>
    </location>
</feature>
<dbReference type="Gene3D" id="6.10.250.1310">
    <property type="match status" value="1"/>
</dbReference>
<feature type="region of interest" description="Disordered" evidence="1">
    <location>
        <begin position="487"/>
        <end position="507"/>
    </location>
</feature>
<feature type="compositionally biased region" description="Low complexity" evidence="1">
    <location>
        <begin position="561"/>
        <end position="572"/>
    </location>
</feature>
<dbReference type="AlphaFoldDB" id="A0A1E5VDH3"/>
<dbReference type="EMBL" id="LWDX02043179">
    <property type="protein sequence ID" value="OEL23190.1"/>
    <property type="molecule type" value="Genomic_DNA"/>
</dbReference>
<feature type="region of interest" description="Disordered" evidence="1">
    <location>
        <begin position="427"/>
        <end position="458"/>
    </location>
</feature>
<feature type="region of interest" description="Disordered" evidence="1">
    <location>
        <begin position="599"/>
        <end position="625"/>
    </location>
</feature>